<keyword evidence="1" id="KW-1133">Transmembrane helix</keyword>
<organism evidence="2 3">
    <name type="scientific">Paenibacillus lacisoli</name>
    <dbReference type="NCBI Taxonomy" id="3064525"/>
    <lineage>
        <taxon>Bacteria</taxon>
        <taxon>Bacillati</taxon>
        <taxon>Bacillota</taxon>
        <taxon>Bacilli</taxon>
        <taxon>Bacillales</taxon>
        <taxon>Paenibacillaceae</taxon>
        <taxon>Paenibacillus</taxon>
    </lineage>
</organism>
<evidence type="ECO:0000256" key="1">
    <source>
        <dbReference type="SAM" id="Phobius"/>
    </source>
</evidence>
<feature type="transmembrane region" description="Helical" evidence="1">
    <location>
        <begin position="379"/>
        <end position="398"/>
    </location>
</feature>
<feature type="transmembrane region" description="Helical" evidence="1">
    <location>
        <begin position="266"/>
        <end position="289"/>
    </location>
</feature>
<feature type="transmembrane region" description="Helical" evidence="1">
    <location>
        <begin position="523"/>
        <end position="540"/>
    </location>
</feature>
<feature type="transmembrane region" description="Helical" evidence="1">
    <location>
        <begin position="430"/>
        <end position="451"/>
    </location>
</feature>
<feature type="transmembrane region" description="Helical" evidence="1">
    <location>
        <begin position="170"/>
        <end position="194"/>
    </location>
</feature>
<gene>
    <name evidence="2" type="ORF">Q5741_08005</name>
</gene>
<feature type="transmembrane region" description="Helical" evidence="1">
    <location>
        <begin position="64"/>
        <end position="87"/>
    </location>
</feature>
<sequence>MKESPILRLLDRFERQFTRRGIDYRAMRAILRIKLLMDSRRMPTLMANASGSARKRREESNLQFGSLLLYALTGFMLVPIILLGNHVLFQFSLVWGVIMFIVMTAMIADFSSVLLDVRDRAILDIKPVDRRTIGAAKSIHVLWYLLTITLSVGLPPLIAGTAKYGAAFPFLFIPGLLLSDMLGIAVTALVYLLVLRLFDGDKLKDLINYIQIAMTIAVVLGYQLIARSFDLVQLQFTLKAQWWEILVPPFWYAAPLGWMYADSGGLYIRILALLGVFVPLLAVALYIRLLPAFEHYLQKLSQEGAGAGRSGGRILGVIAHLCCGMQQEKAFFLFAYRNMSRERGFKLKVYPIMAYSMVLPFIFMFQALRGGTWSDISSLWVFLTYFMLSAVPNVVAMLRYTDKPKAAWLYEAVPLQSRGLIYKGIFKAMLIRIMLPAFVSMAVLMIVLLGLNVLPDLIAIWLSGCIYTLISSRMMGRALPFAEKYANINPAGGWKTLLLLILLLGLAGAHLICVLLVPYGSWISLALLLAVNLLYWKYAFGGGLSWEDRENEMSISG</sequence>
<feature type="transmembrane region" description="Helical" evidence="1">
    <location>
        <begin position="138"/>
        <end position="158"/>
    </location>
</feature>
<dbReference type="Proteomes" id="UP001240171">
    <property type="component" value="Unassembled WGS sequence"/>
</dbReference>
<feature type="transmembrane region" description="Helical" evidence="1">
    <location>
        <begin position="497"/>
        <end position="517"/>
    </location>
</feature>
<feature type="transmembrane region" description="Helical" evidence="1">
    <location>
        <begin position="457"/>
        <end position="476"/>
    </location>
</feature>
<feature type="transmembrane region" description="Helical" evidence="1">
    <location>
        <begin position="206"/>
        <end position="225"/>
    </location>
</feature>
<feature type="transmembrane region" description="Helical" evidence="1">
    <location>
        <begin position="93"/>
        <end position="117"/>
    </location>
</feature>
<evidence type="ECO:0000313" key="3">
    <source>
        <dbReference type="Proteomes" id="UP001240171"/>
    </source>
</evidence>
<protein>
    <recommendedName>
        <fullName evidence="4">ABC transporter permease</fullName>
    </recommendedName>
</protein>
<evidence type="ECO:0000313" key="2">
    <source>
        <dbReference type="EMBL" id="MDO7906360.1"/>
    </source>
</evidence>
<reference evidence="2 3" key="1">
    <citation type="submission" date="2023-07" db="EMBL/GenBank/DDBJ databases">
        <title>Paenibacillus sp. JX-17 nov. isolated from soil.</title>
        <authorList>
            <person name="Wan Y."/>
            <person name="Liu B."/>
        </authorList>
    </citation>
    <scope>NUCLEOTIDE SEQUENCE [LARGE SCALE GENOMIC DNA]</scope>
    <source>
        <strain evidence="2 3">JX-17</strain>
    </source>
</reference>
<dbReference type="EMBL" id="JAUQTB010000003">
    <property type="protein sequence ID" value="MDO7906360.1"/>
    <property type="molecule type" value="Genomic_DNA"/>
</dbReference>
<name>A0ABT9CAR6_9BACL</name>
<comment type="caution">
    <text evidence="2">The sequence shown here is derived from an EMBL/GenBank/DDBJ whole genome shotgun (WGS) entry which is preliminary data.</text>
</comment>
<proteinExistence type="predicted"/>
<keyword evidence="1" id="KW-0472">Membrane</keyword>
<evidence type="ECO:0008006" key="4">
    <source>
        <dbReference type="Google" id="ProtNLM"/>
    </source>
</evidence>
<feature type="transmembrane region" description="Helical" evidence="1">
    <location>
        <begin position="347"/>
        <end position="367"/>
    </location>
</feature>
<keyword evidence="1" id="KW-0812">Transmembrane</keyword>
<keyword evidence="3" id="KW-1185">Reference proteome</keyword>
<accession>A0ABT9CAR6</accession>
<dbReference type="RefSeq" id="WP_305023556.1">
    <property type="nucleotide sequence ID" value="NZ_JAUQTB010000003.1"/>
</dbReference>